<dbReference type="Proteomes" id="UP000009235">
    <property type="component" value="Chromosome"/>
</dbReference>
<dbReference type="Pfam" id="PF13242">
    <property type="entry name" value="Hydrolase_like"/>
    <property type="match status" value="1"/>
</dbReference>
<dbReference type="NCBIfam" id="TIGR01460">
    <property type="entry name" value="HAD-SF-IIA"/>
    <property type="match status" value="1"/>
</dbReference>
<organism evidence="1 2">
    <name type="scientific">Hoyosella subflava (strain DSM 45089 / JCM 17490 / NBRC 109087 / DQS3-9A1)</name>
    <name type="common">Amycolicicoccus subflavus</name>
    <dbReference type="NCBI Taxonomy" id="443218"/>
    <lineage>
        <taxon>Bacteria</taxon>
        <taxon>Bacillati</taxon>
        <taxon>Actinomycetota</taxon>
        <taxon>Actinomycetes</taxon>
        <taxon>Mycobacteriales</taxon>
        <taxon>Hoyosellaceae</taxon>
        <taxon>Hoyosella</taxon>
    </lineage>
</organism>
<accession>F6EI23</accession>
<reference evidence="1 2" key="1">
    <citation type="journal article" date="2011" name="J. Bacteriol.">
        <title>Complete genome sequence of Amycolicicoccus subflavus DQS3-9A1T, an actinomycete isolated from crude oil-polluted soil.</title>
        <authorList>
            <person name="Cai M."/>
            <person name="Chen W.M."/>
            <person name="Nie Y."/>
            <person name="Chi C.Q."/>
            <person name="Wang Y.N."/>
            <person name="Tang Y.Q."/>
            <person name="Li G.Y."/>
            <person name="Wu X.L."/>
        </authorList>
    </citation>
    <scope>NUCLEOTIDE SEQUENCE [LARGE SCALE GENOMIC DNA]</scope>
    <source>
        <strain evidence="2">DSM 45089 / DQS3-9A1</strain>
    </source>
</reference>
<dbReference type="EMBL" id="CP002786">
    <property type="protein sequence ID" value="AEF39972.1"/>
    <property type="molecule type" value="Genomic_DNA"/>
</dbReference>
<dbReference type="KEGG" id="asd:AS9A_1521"/>
<dbReference type="PANTHER" id="PTHR19288:SF95">
    <property type="entry name" value="D-GLYCEROL 3-PHOSPHATE PHOSPHATASE"/>
    <property type="match status" value="1"/>
</dbReference>
<dbReference type="HOGENOM" id="CLU_043473_1_0_11"/>
<evidence type="ECO:0000313" key="2">
    <source>
        <dbReference type="Proteomes" id="UP000009235"/>
    </source>
</evidence>
<dbReference type="AlphaFoldDB" id="F6EI23"/>
<gene>
    <name evidence="1" type="ordered locus">AS9A_1521</name>
</gene>
<dbReference type="OrthoDB" id="3400930at2"/>
<dbReference type="PANTHER" id="PTHR19288">
    <property type="entry name" value="4-NITROPHENYLPHOSPHATASE-RELATED"/>
    <property type="match status" value="1"/>
</dbReference>
<dbReference type="Gene3D" id="3.30.300.290">
    <property type="match status" value="1"/>
</dbReference>
<dbReference type="STRING" id="443218.AS9A_1521"/>
<name>F6EI23_HOYSD</name>
<dbReference type="InterPro" id="IPR023214">
    <property type="entry name" value="HAD_sf"/>
</dbReference>
<protein>
    <submittedName>
        <fullName evidence="1">Phosphatase</fullName>
    </submittedName>
</protein>
<evidence type="ECO:0000313" key="1">
    <source>
        <dbReference type="EMBL" id="AEF39972.1"/>
    </source>
</evidence>
<sequence>MARLFEEFDSLLLDLDGTLYRGPQVVPHAVDVLHHVGSTRLLYVTNNASRSASDVATHLAELGFAATSEDVVTSAQAAARLVSSLVSPGSKVLVVGTDAFADEIRKANLVPVTRFDEGPDAVVQGHSPDTGWALLAEAALAIRSGAVWVAANLDATLPTERGLLPGNGSMVAAVRTATDVEPYVAGKPGSQIFKDAIERASLSSPLVVGDRLDTDIAGARAAGLPSLYVMTGVSQPLDVLRAGPDMRPDYIAADLRSLGELAERLRPAPQRGWDVFWDGPNVVITATDNADVDNADTDGAAALRAAASTLWSAAAPETVTRIVVRGARAAQLLRAWSVDSGVSRGGGGALSVSVEADD</sequence>
<proteinExistence type="predicted"/>
<dbReference type="Pfam" id="PF13344">
    <property type="entry name" value="Hydrolase_6"/>
    <property type="match status" value="1"/>
</dbReference>
<dbReference type="InterPro" id="IPR036412">
    <property type="entry name" value="HAD-like_sf"/>
</dbReference>
<dbReference type="RefSeq" id="WP_013806321.1">
    <property type="nucleotide sequence ID" value="NC_015564.1"/>
</dbReference>
<dbReference type="InterPro" id="IPR006357">
    <property type="entry name" value="HAD-SF_hydro_IIA"/>
</dbReference>
<dbReference type="Gene3D" id="3.40.50.1000">
    <property type="entry name" value="HAD superfamily/HAD-like"/>
    <property type="match status" value="2"/>
</dbReference>
<dbReference type="GO" id="GO:0016791">
    <property type="term" value="F:phosphatase activity"/>
    <property type="evidence" value="ECO:0007669"/>
    <property type="project" value="TreeGrafter"/>
</dbReference>
<dbReference type="GO" id="GO:0005737">
    <property type="term" value="C:cytoplasm"/>
    <property type="evidence" value="ECO:0007669"/>
    <property type="project" value="TreeGrafter"/>
</dbReference>
<dbReference type="eggNOG" id="COG0647">
    <property type="taxonomic scope" value="Bacteria"/>
</dbReference>
<dbReference type="SUPFAM" id="SSF56784">
    <property type="entry name" value="HAD-like"/>
    <property type="match status" value="1"/>
</dbReference>
<keyword evidence="2" id="KW-1185">Reference proteome</keyword>